<dbReference type="InterPro" id="IPR015077">
    <property type="entry name" value="DUF1858"/>
</dbReference>
<proteinExistence type="predicted"/>
<dbReference type="Gene3D" id="3.40.190.10">
    <property type="entry name" value="Periplasmic binding protein-like II"/>
    <property type="match status" value="2"/>
</dbReference>
<dbReference type="GO" id="GO:0030975">
    <property type="term" value="F:thiamine binding"/>
    <property type="evidence" value="ECO:0007669"/>
    <property type="project" value="TreeGrafter"/>
</dbReference>
<dbReference type="RefSeq" id="WP_004094286.1">
    <property type="nucleotide sequence ID" value="NZ_AFGF01000054.1"/>
</dbReference>
<dbReference type="eggNOG" id="COG1840">
    <property type="taxonomic scope" value="Bacteria"/>
</dbReference>
<dbReference type="PANTHER" id="PTHR30006">
    <property type="entry name" value="THIAMINE-BINDING PERIPLASMIC PROTEIN-RELATED"/>
    <property type="match status" value="1"/>
</dbReference>
<dbReference type="SUPFAM" id="SSF53850">
    <property type="entry name" value="Periplasmic binding protein-like II"/>
    <property type="match status" value="1"/>
</dbReference>
<keyword evidence="4" id="KW-1185">Reference proteome</keyword>
<dbReference type="AlphaFoldDB" id="F7NHG5"/>
<dbReference type="GO" id="GO:0015888">
    <property type="term" value="P:thiamine transport"/>
    <property type="evidence" value="ECO:0007669"/>
    <property type="project" value="TreeGrafter"/>
</dbReference>
<dbReference type="Proteomes" id="UP000003240">
    <property type="component" value="Unassembled WGS sequence"/>
</dbReference>
<organism evidence="3 4">
    <name type="scientific">Acetonema longum DSM 6540</name>
    <dbReference type="NCBI Taxonomy" id="1009370"/>
    <lineage>
        <taxon>Bacteria</taxon>
        <taxon>Bacillati</taxon>
        <taxon>Bacillota</taxon>
        <taxon>Negativicutes</taxon>
        <taxon>Acetonemataceae</taxon>
        <taxon>Acetonema</taxon>
    </lineage>
</organism>
<sequence length="416" mass="47071">MTKYINLTDTVYDVTEKYPEVIALLAANGFEQLNNPLLRKTLGKTITLETALRSKKINVELFVQKLEDAIEQNRPAASTGLIAMKKDSGGDIRIEGVLPCPIRLPLLERFEAWLAGNKDRLAFDVDYDLKAASMGIDWIKERIAANPGDESVLSDLFMSAGFDLFFDRKLMGKFKDEGIFEDISGFERLNRDFDNERIDLKDPRRQYSVIGVVPAIFMVNTDVLGGRPFPERWSDLLAPDFENTISLPMRDLDLFNALLLNIYKEHGEDGVARMGRSLLRSMHPAQMVKSHRRQADEETPVITVMPYFFTQMIGANTPFKPVWPKDGAIISPIFLLAKAATKEKTKPFVDFLFSREVGEILSGNGHFPSTNPQVDNRLAPHQNFMWLGWDYINSHDIGELLIKTEDLFYAAAGKES</sequence>
<dbReference type="PANTHER" id="PTHR30006:SF2">
    <property type="entry name" value="ABC TRANSPORTER SUBSTRATE-BINDING PROTEIN"/>
    <property type="match status" value="1"/>
</dbReference>
<dbReference type="SUPFAM" id="SSF140683">
    <property type="entry name" value="SP0561-like"/>
    <property type="match status" value="1"/>
</dbReference>
<protein>
    <recommendedName>
        <fullName evidence="2">DUF1858 domain-containing protein</fullName>
    </recommendedName>
</protein>
<dbReference type="OrthoDB" id="9766989at2"/>
<dbReference type="Pfam" id="PF13343">
    <property type="entry name" value="SBP_bac_6"/>
    <property type="match status" value="1"/>
</dbReference>
<dbReference type="GO" id="GO:0030976">
    <property type="term" value="F:thiamine pyrophosphate binding"/>
    <property type="evidence" value="ECO:0007669"/>
    <property type="project" value="TreeGrafter"/>
</dbReference>
<dbReference type="Gene3D" id="1.10.3910.10">
    <property type="entry name" value="SP0561-like"/>
    <property type="match status" value="1"/>
</dbReference>
<dbReference type="InterPro" id="IPR038062">
    <property type="entry name" value="ScdA-like_N_sf"/>
</dbReference>
<dbReference type="EMBL" id="AFGF01000054">
    <property type="protein sequence ID" value="EGO64512.1"/>
    <property type="molecule type" value="Genomic_DNA"/>
</dbReference>
<keyword evidence="1" id="KW-0732">Signal</keyword>
<accession>F7NHG5</accession>
<name>F7NHG5_9FIRM</name>
<gene>
    <name evidence="3" type="ORF">ALO_07563</name>
</gene>
<evidence type="ECO:0000313" key="3">
    <source>
        <dbReference type="EMBL" id="EGO64512.1"/>
    </source>
</evidence>
<evidence type="ECO:0000259" key="2">
    <source>
        <dbReference type="Pfam" id="PF08984"/>
    </source>
</evidence>
<evidence type="ECO:0000256" key="1">
    <source>
        <dbReference type="ARBA" id="ARBA00022729"/>
    </source>
</evidence>
<dbReference type="GO" id="GO:0030288">
    <property type="term" value="C:outer membrane-bounded periplasmic space"/>
    <property type="evidence" value="ECO:0007669"/>
    <property type="project" value="TreeGrafter"/>
</dbReference>
<reference evidence="3 4" key="1">
    <citation type="journal article" date="2011" name="EMBO J.">
        <title>Structural diversity of bacterial flagellar motors.</title>
        <authorList>
            <person name="Chen S."/>
            <person name="Beeby M."/>
            <person name="Murphy G.E."/>
            <person name="Leadbetter J.R."/>
            <person name="Hendrixson D.R."/>
            <person name="Briegel A."/>
            <person name="Li Z."/>
            <person name="Shi J."/>
            <person name="Tocheva E.I."/>
            <person name="Muller A."/>
            <person name="Dobro M.J."/>
            <person name="Jensen G.J."/>
        </authorList>
    </citation>
    <scope>NUCLEOTIDE SEQUENCE [LARGE SCALE GENOMIC DNA]</scope>
    <source>
        <strain evidence="3 4">DSM 6540</strain>
    </source>
</reference>
<dbReference type="STRING" id="1009370.ALO_07563"/>
<evidence type="ECO:0000313" key="4">
    <source>
        <dbReference type="Proteomes" id="UP000003240"/>
    </source>
</evidence>
<dbReference type="Pfam" id="PF08984">
    <property type="entry name" value="DUF1858"/>
    <property type="match status" value="1"/>
</dbReference>
<comment type="caution">
    <text evidence="3">The sequence shown here is derived from an EMBL/GenBank/DDBJ whole genome shotgun (WGS) entry which is preliminary data.</text>
</comment>
<feature type="domain" description="DUF1858" evidence="2">
    <location>
        <begin position="5"/>
        <end position="63"/>
    </location>
</feature>